<dbReference type="PANTHER" id="PTHR36786:SF1">
    <property type="entry name" value="2-ISOPROPYLMALATE SYNTHASE"/>
    <property type="match status" value="1"/>
</dbReference>
<keyword evidence="3" id="KW-1185">Reference proteome</keyword>
<reference evidence="2" key="1">
    <citation type="submission" date="2023-08" db="EMBL/GenBank/DDBJ databases">
        <title>A de novo genome assembly of Solanum verrucosum Schlechtendal, a Mexican diploid species geographically isolated from the other diploid A-genome species in potato relatives.</title>
        <authorList>
            <person name="Hosaka K."/>
        </authorList>
    </citation>
    <scope>NUCLEOTIDE SEQUENCE</scope>
    <source>
        <tissue evidence="2">Young leaves</tissue>
    </source>
</reference>
<dbReference type="Proteomes" id="UP001234989">
    <property type="component" value="Chromosome 11"/>
</dbReference>
<sequence length="830" mass="94614">MDRRCCRLPIPKHQFCAPKFSTRKILFSWVTLFGFSVLMGSKRKSKSSNHFKKRNIGCDDSGIFQHLISVLQTPQLLDAFMGYEKFLSFLASVYGVKLPVLKSLYCLLVHFSLNSLESPTYKLDFDDLDMEVDHNGFKASSEDIETLSGILFEEMYERFDILFSAPRDTSVNDQRQGILQKNMPKDAETFYLLLRCCMVTLTLLVSQHNLLLEKGKILLVLLRKLCSIKTFAAGNRMEMTFQKSVSHAFTSEDNDCRTTSTEDIVASLHFFEPSDPHTSFLCATFEVFVDELLVHGQLRRYFKLIDSLASSAEVLFTPQSGQGDIGIVMEVLSRYFLLSWSDEHRSGDHLNRLLLVNNEYFKSSLKAHELSLSAAISLLLNPTILSAPKLMQAQLISMIYEATFLLVDIQNLKTNHRPLKFFLSLFEKSVALYMKHLSLLQNACQSSFVSHSSTKGAEGNGIHPLFELCILARTRKEINNLILKFEDSSQPHFLKLFFEMKSDLISSCVTYVKESRYLLDNSCQDEIMSTLSCLILRASDSFEENAIVDASLEDICLLVSTLKLMSSSLLQVVWCLRCNLNSGSPKTLKDFASCGEYNSILGIIDCFRKLSIYSSVQNFSRQMMEIDSEKHKVSKMMFLHFSGMLSFSFFKRLDCLAKGCLFAVAALLNLFIFEEGNLDIVQSLVDPTPDFFSYGLSAVRIQEAVVDKRSSLVVASKFQKARTLCSSSRRKGDSSAISTSEVYNEEDVEAVEEETEETTNGKIFLQCRSLAEQVPDLDDLADFIECKQGKDYPLWLKHRQEYRKLKCDKMALLRWKRKKKSWKVMKRNKP</sequence>
<feature type="domain" description="DUF7812" evidence="1">
    <location>
        <begin position="192"/>
        <end position="680"/>
    </location>
</feature>
<accession>A0AAF0UX46</accession>
<evidence type="ECO:0000313" key="2">
    <source>
        <dbReference type="EMBL" id="WMV54337.1"/>
    </source>
</evidence>
<protein>
    <recommendedName>
        <fullName evidence="1">DUF7812 domain-containing protein</fullName>
    </recommendedName>
</protein>
<name>A0AAF0UX46_SOLVR</name>
<organism evidence="2 3">
    <name type="scientific">Solanum verrucosum</name>
    <dbReference type="NCBI Taxonomy" id="315347"/>
    <lineage>
        <taxon>Eukaryota</taxon>
        <taxon>Viridiplantae</taxon>
        <taxon>Streptophyta</taxon>
        <taxon>Embryophyta</taxon>
        <taxon>Tracheophyta</taxon>
        <taxon>Spermatophyta</taxon>
        <taxon>Magnoliopsida</taxon>
        <taxon>eudicotyledons</taxon>
        <taxon>Gunneridae</taxon>
        <taxon>Pentapetalae</taxon>
        <taxon>asterids</taxon>
        <taxon>lamiids</taxon>
        <taxon>Solanales</taxon>
        <taxon>Solanaceae</taxon>
        <taxon>Solanoideae</taxon>
        <taxon>Solaneae</taxon>
        <taxon>Solanum</taxon>
    </lineage>
</organism>
<dbReference type="PANTHER" id="PTHR36786">
    <property type="entry name" value="2-ISOPROPYLMALATE SYNTHASE"/>
    <property type="match status" value="1"/>
</dbReference>
<evidence type="ECO:0000313" key="3">
    <source>
        <dbReference type="Proteomes" id="UP001234989"/>
    </source>
</evidence>
<dbReference type="AlphaFoldDB" id="A0AAF0UX46"/>
<gene>
    <name evidence="2" type="ORF">MTR67_047722</name>
</gene>
<evidence type="ECO:0000259" key="1">
    <source>
        <dbReference type="Pfam" id="PF25104"/>
    </source>
</evidence>
<dbReference type="InterPro" id="IPR056714">
    <property type="entry name" value="DUF7812"/>
</dbReference>
<proteinExistence type="predicted"/>
<dbReference type="EMBL" id="CP133622">
    <property type="protein sequence ID" value="WMV54337.1"/>
    <property type="molecule type" value="Genomic_DNA"/>
</dbReference>
<dbReference type="Pfam" id="PF25104">
    <property type="entry name" value="DUF7812"/>
    <property type="match status" value="1"/>
</dbReference>